<dbReference type="Proteomes" id="UP000824136">
    <property type="component" value="Unassembled WGS sequence"/>
</dbReference>
<name>A0A9D1KJH9_9FIRM</name>
<accession>A0A9D1KJH9</accession>
<evidence type="ECO:0000313" key="2">
    <source>
        <dbReference type="EMBL" id="HIT58899.1"/>
    </source>
</evidence>
<protein>
    <submittedName>
        <fullName evidence="2">Uncharacterized protein</fullName>
    </submittedName>
</protein>
<organism evidence="2 3">
    <name type="scientific">Candidatus Faeciplasma pullistercoris</name>
    <dbReference type="NCBI Taxonomy" id="2840800"/>
    <lineage>
        <taxon>Bacteria</taxon>
        <taxon>Bacillati</taxon>
        <taxon>Bacillota</taxon>
        <taxon>Clostridia</taxon>
        <taxon>Eubacteriales</taxon>
        <taxon>Oscillospiraceae</taxon>
        <taxon>Oscillospiraceae incertae sedis</taxon>
        <taxon>Candidatus Faeciplasma</taxon>
    </lineage>
</organism>
<comment type="caution">
    <text evidence="2">The sequence shown here is derived from an EMBL/GenBank/DDBJ whole genome shotgun (WGS) entry which is preliminary data.</text>
</comment>
<keyword evidence="1" id="KW-0812">Transmembrane</keyword>
<feature type="transmembrane region" description="Helical" evidence="1">
    <location>
        <begin position="46"/>
        <end position="65"/>
    </location>
</feature>
<dbReference type="EMBL" id="DVLL01000016">
    <property type="protein sequence ID" value="HIT58899.1"/>
    <property type="molecule type" value="Genomic_DNA"/>
</dbReference>
<keyword evidence="1" id="KW-1133">Transmembrane helix</keyword>
<proteinExistence type="predicted"/>
<dbReference type="AlphaFoldDB" id="A0A9D1KJH9"/>
<reference evidence="2" key="1">
    <citation type="submission" date="2020-10" db="EMBL/GenBank/DDBJ databases">
        <authorList>
            <person name="Gilroy R."/>
        </authorList>
    </citation>
    <scope>NUCLEOTIDE SEQUENCE</scope>
    <source>
        <strain evidence="2">CHK33-4379</strain>
    </source>
</reference>
<gene>
    <name evidence="2" type="ORF">IAC39_04210</name>
</gene>
<reference evidence="2" key="2">
    <citation type="journal article" date="2021" name="PeerJ">
        <title>Extensive microbial diversity within the chicken gut microbiome revealed by metagenomics and culture.</title>
        <authorList>
            <person name="Gilroy R."/>
            <person name="Ravi A."/>
            <person name="Getino M."/>
            <person name="Pursley I."/>
            <person name="Horton D.L."/>
            <person name="Alikhan N.F."/>
            <person name="Baker D."/>
            <person name="Gharbi K."/>
            <person name="Hall N."/>
            <person name="Watson M."/>
            <person name="Adriaenssens E.M."/>
            <person name="Foster-Nyarko E."/>
            <person name="Jarju S."/>
            <person name="Secka A."/>
            <person name="Antonio M."/>
            <person name="Oren A."/>
            <person name="Chaudhuri R.R."/>
            <person name="La Ragione R."/>
            <person name="Hildebrand F."/>
            <person name="Pallen M.J."/>
        </authorList>
    </citation>
    <scope>NUCLEOTIDE SEQUENCE</scope>
    <source>
        <strain evidence="2">CHK33-4379</strain>
    </source>
</reference>
<evidence type="ECO:0000313" key="3">
    <source>
        <dbReference type="Proteomes" id="UP000824136"/>
    </source>
</evidence>
<feature type="transmembrane region" description="Helical" evidence="1">
    <location>
        <begin position="21"/>
        <end position="40"/>
    </location>
</feature>
<sequence length="164" mass="18348">METVREQLVKKPTEQSDKVKQYGILALSLFLAMAAVILVFSFMGGLFMIMGLLLAGIILWGGYTISGMINIEYEYCIAGSELSVDKIIDRRKRKTLCSFSLRGADGFYSGKKELSGVTVISAVGEGDVYTIEYKDEKYGRTLLQFTPDERTIEMISPYLPRLSK</sequence>
<evidence type="ECO:0000256" key="1">
    <source>
        <dbReference type="SAM" id="Phobius"/>
    </source>
</evidence>
<keyword evidence="1" id="KW-0472">Membrane</keyword>